<dbReference type="EMBL" id="JAJAGO010000004">
    <property type="protein sequence ID" value="MCT2590525.1"/>
    <property type="molecule type" value="Genomic_DNA"/>
</dbReference>
<evidence type="ECO:0000313" key="1">
    <source>
        <dbReference type="EMBL" id="MCT2590525.1"/>
    </source>
</evidence>
<protein>
    <submittedName>
        <fullName evidence="1">Uncharacterized protein</fullName>
    </submittedName>
</protein>
<comment type="caution">
    <text evidence="1">The sequence shown here is derived from an EMBL/GenBank/DDBJ whole genome shotgun (WGS) entry which is preliminary data.</text>
</comment>
<keyword evidence="2" id="KW-1185">Reference proteome</keyword>
<sequence length="207" mass="22620">MTIYVLSQQDVAADGLERRFGGYFTLKLFSPFLLTDGPVLESHLAGSTARFLGPLAAAASGDTGQAVYSSDQLLAHGYLAFLELYPDFAGYLARLARDRDLWLRVWAHQLRMYNEALDTAGYVAACGGGRWSYTGLHAVGDLERERARCAARFWAFGAVCHQADAGFPDAYFAKTDTHASHREQRRARALVQRIAEGGLRVEGGVAG</sequence>
<proteinExistence type="predicted"/>
<organism evidence="1 2">
    <name type="scientific">Streptomyces gossypii</name>
    <dbReference type="NCBI Taxonomy" id="2883101"/>
    <lineage>
        <taxon>Bacteria</taxon>
        <taxon>Bacillati</taxon>
        <taxon>Actinomycetota</taxon>
        <taxon>Actinomycetes</taxon>
        <taxon>Kitasatosporales</taxon>
        <taxon>Streptomycetaceae</taxon>
        <taxon>Streptomyces</taxon>
    </lineage>
</organism>
<evidence type="ECO:0000313" key="2">
    <source>
        <dbReference type="Proteomes" id="UP001156389"/>
    </source>
</evidence>
<accession>A0ABT2JRL2</accession>
<dbReference type="Proteomes" id="UP001156389">
    <property type="component" value="Unassembled WGS sequence"/>
</dbReference>
<gene>
    <name evidence="1" type="ORF">LHJ74_11495</name>
</gene>
<name>A0ABT2JRL2_9ACTN</name>
<reference evidence="1 2" key="1">
    <citation type="submission" date="2021-10" db="EMBL/GenBank/DDBJ databases">
        <title>Streptomyces gossypii sp. nov., isolated from soil collected from cotton field.</title>
        <authorList>
            <person name="Ge X."/>
            <person name="Chen X."/>
            <person name="Liu W."/>
        </authorList>
    </citation>
    <scope>NUCLEOTIDE SEQUENCE [LARGE SCALE GENOMIC DNA]</scope>
    <source>
        <strain evidence="1 2">N2-109</strain>
    </source>
</reference>
<dbReference type="RefSeq" id="WP_260217811.1">
    <property type="nucleotide sequence ID" value="NZ_JAJAGO010000004.1"/>
</dbReference>